<protein>
    <submittedName>
        <fullName evidence="5">Calcium-binding protein CML19</fullName>
    </submittedName>
</protein>
<dbReference type="SMART" id="SM00054">
    <property type="entry name" value="EFh"/>
    <property type="match status" value="2"/>
</dbReference>
<keyword evidence="6" id="KW-1185">Reference proteome</keyword>
<dbReference type="InterPro" id="IPR002048">
    <property type="entry name" value="EF_hand_dom"/>
</dbReference>
<dbReference type="PROSITE" id="PS50222">
    <property type="entry name" value="EF_HAND_2"/>
    <property type="match status" value="2"/>
</dbReference>
<keyword evidence="3" id="KW-0106">Calcium</keyword>
<keyword evidence="1" id="KW-0479">Metal-binding</keyword>
<dbReference type="Proteomes" id="UP000436088">
    <property type="component" value="Unassembled WGS sequence"/>
</dbReference>
<dbReference type="Gene3D" id="1.10.238.10">
    <property type="entry name" value="EF-hand"/>
    <property type="match status" value="1"/>
</dbReference>
<dbReference type="FunFam" id="1.10.238.10:FF:000001">
    <property type="entry name" value="Calmodulin 1"/>
    <property type="match status" value="1"/>
</dbReference>
<dbReference type="InterPro" id="IPR011992">
    <property type="entry name" value="EF-hand-dom_pair"/>
</dbReference>
<sequence length="88" mass="9968">METGKSRHRSLPIGLMEGGEEEKMDVLKEAFETYDAVGNGFITPMELKTMLTKLGESKSIDECKEMIKRFDLNGDGVISFEEFKLTMQ</sequence>
<dbReference type="AlphaFoldDB" id="A0A6A3CED1"/>
<evidence type="ECO:0000313" key="5">
    <source>
        <dbReference type="EMBL" id="KAE8727106.1"/>
    </source>
</evidence>
<organism evidence="5 6">
    <name type="scientific">Hibiscus syriacus</name>
    <name type="common">Rose of Sharon</name>
    <dbReference type="NCBI Taxonomy" id="106335"/>
    <lineage>
        <taxon>Eukaryota</taxon>
        <taxon>Viridiplantae</taxon>
        <taxon>Streptophyta</taxon>
        <taxon>Embryophyta</taxon>
        <taxon>Tracheophyta</taxon>
        <taxon>Spermatophyta</taxon>
        <taxon>Magnoliopsida</taxon>
        <taxon>eudicotyledons</taxon>
        <taxon>Gunneridae</taxon>
        <taxon>Pentapetalae</taxon>
        <taxon>rosids</taxon>
        <taxon>malvids</taxon>
        <taxon>Malvales</taxon>
        <taxon>Malvaceae</taxon>
        <taxon>Malvoideae</taxon>
        <taxon>Hibiscus</taxon>
    </lineage>
</organism>
<evidence type="ECO:0000313" key="6">
    <source>
        <dbReference type="Proteomes" id="UP000436088"/>
    </source>
</evidence>
<evidence type="ECO:0000256" key="1">
    <source>
        <dbReference type="ARBA" id="ARBA00022723"/>
    </source>
</evidence>
<name>A0A6A3CED1_HIBSY</name>
<accession>A0A6A3CED1</accession>
<evidence type="ECO:0000259" key="4">
    <source>
        <dbReference type="PROSITE" id="PS50222"/>
    </source>
</evidence>
<keyword evidence="2" id="KW-0677">Repeat</keyword>
<reference evidence="5" key="1">
    <citation type="submission" date="2019-09" db="EMBL/GenBank/DDBJ databases">
        <title>Draft genome information of white flower Hibiscus syriacus.</title>
        <authorList>
            <person name="Kim Y.-M."/>
        </authorList>
    </citation>
    <scope>NUCLEOTIDE SEQUENCE [LARGE SCALE GENOMIC DNA]</scope>
    <source>
        <strain evidence="5">YM2019G1</strain>
    </source>
</reference>
<dbReference type="Pfam" id="PF13499">
    <property type="entry name" value="EF-hand_7"/>
    <property type="match status" value="1"/>
</dbReference>
<evidence type="ECO:0000256" key="2">
    <source>
        <dbReference type="ARBA" id="ARBA00022737"/>
    </source>
</evidence>
<dbReference type="InterPro" id="IPR039647">
    <property type="entry name" value="EF_hand_pair_protein_CML-like"/>
</dbReference>
<dbReference type="InterPro" id="IPR018247">
    <property type="entry name" value="EF_Hand_1_Ca_BS"/>
</dbReference>
<comment type="caution">
    <text evidence="5">The sequence shown here is derived from an EMBL/GenBank/DDBJ whole genome shotgun (WGS) entry which is preliminary data.</text>
</comment>
<dbReference type="GO" id="GO:0005509">
    <property type="term" value="F:calcium ion binding"/>
    <property type="evidence" value="ECO:0007669"/>
    <property type="project" value="InterPro"/>
</dbReference>
<feature type="domain" description="EF-hand" evidence="4">
    <location>
        <begin position="22"/>
        <end position="57"/>
    </location>
</feature>
<dbReference type="EMBL" id="VEPZ02000320">
    <property type="protein sequence ID" value="KAE8727106.1"/>
    <property type="molecule type" value="Genomic_DNA"/>
</dbReference>
<gene>
    <name evidence="5" type="ORF">F3Y22_tig00005929pilonHSYRG00191</name>
</gene>
<dbReference type="PROSITE" id="PS00018">
    <property type="entry name" value="EF_HAND_1"/>
    <property type="match status" value="1"/>
</dbReference>
<proteinExistence type="predicted"/>
<dbReference type="PANTHER" id="PTHR10891">
    <property type="entry name" value="EF-HAND CALCIUM-BINDING DOMAIN CONTAINING PROTEIN"/>
    <property type="match status" value="1"/>
</dbReference>
<feature type="domain" description="EF-hand" evidence="4">
    <location>
        <begin position="58"/>
        <end position="88"/>
    </location>
</feature>
<evidence type="ECO:0000256" key="3">
    <source>
        <dbReference type="ARBA" id="ARBA00022837"/>
    </source>
</evidence>
<dbReference type="CDD" id="cd00051">
    <property type="entry name" value="EFh"/>
    <property type="match status" value="1"/>
</dbReference>
<dbReference type="SUPFAM" id="SSF47473">
    <property type="entry name" value="EF-hand"/>
    <property type="match status" value="1"/>
</dbReference>